<evidence type="ECO:0000313" key="1">
    <source>
        <dbReference type="EMBL" id="MBC8529181.1"/>
    </source>
</evidence>
<gene>
    <name evidence="1" type="ORF">H8699_07045</name>
</gene>
<keyword evidence="2" id="KW-1185">Reference proteome</keyword>
<protein>
    <submittedName>
        <fullName evidence="1">Uncharacterized protein</fullName>
    </submittedName>
</protein>
<comment type="caution">
    <text evidence="1">The sequence shown here is derived from an EMBL/GenBank/DDBJ whole genome shotgun (WGS) entry which is preliminary data.</text>
</comment>
<sequence>MKLWIIFRKKHKIARDYILESDENDAQWKEALGRFLSENDYARPVFLSKHDHEMAQFFRTVFSKNDFIEPFDFDAMEVEFVRDKKKEDER</sequence>
<dbReference type="RefSeq" id="WP_249285052.1">
    <property type="nucleotide sequence ID" value="NZ_JACRSO010000002.1"/>
</dbReference>
<evidence type="ECO:0000313" key="2">
    <source>
        <dbReference type="Proteomes" id="UP000654279"/>
    </source>
</evidence>
<reference evidence="1" key="1">
    <citation type="submission" date="2020-08" db="EMBL/GenBank/DDBJ databases">
        <title>Genome public.</title>
        <authorList>
            <person name="Liu C."/>
            <person name="Sun Q."/>
        </authorList>
    </citation>
    <scope>NUCLEOTIDE SEQUENCE</scope>
    <source>
        <strain evidence="1">NSJ-44</strain>
    </source>
</reference>
<organism evidence="1 2">
    <name type="scientific">Luoshenia tenuis</name>
    <dbReference type="NCBI Taxonomy" id="2763654"/>
    <lineage>
        <taxon>Bacteria</taxon>
        <taxon>Bacillati</taxon>
        <taxon>Bacillota</taxon>
        <taxon>Clostridia</taxon>
        <taxon>Christensenellales</taxon>
        <taxon>Christensenellaceae</taxon>
        <taxon>Luoshenia</taxon>
    </lineage>
</organism>
<proteinExistence type="predicted"/>
<name>A0A926D0W1_9FIRM</name>
<dbReference type="Proteomes" id="UP000654279">
    <property type="component" value="Unassembled WGS sequence"/>
</dbReference>
<dbReference type="EMBL" id="JACRSO010000002">
    <property type="protein sequence ID" value="MBC8529181.1"/>
    <property type="molecule type" value="Genomic_DNA"/>
</dbReference>
<dbReference type="AlphaFoldDB" id="A0A926D0W1"/>
<accession>A0A926D0W1</accession>